<proteinExistence type="predicted"/>
<feature type="compositionally biased region" description="Basic and acidic residues" evidence="1">
    <location>
        <begin position="48"/>
        <end position="69"/>
    </location>
</feature>
<dbReference type="Proteomes" id="UP000712600">
    <property type="component" value="Unassembled WGS sequence"/>
</dbReference>
<feature type="compositionally biased region" description="Basic and acidic residues" evidence="1">
    <location>
        <begin position="1"/>
        <end position="23"/>
    </location>
</feature>
<accession>A0A8S9QZQ1</accession>
<feature type="region of interest" description="Disordered" evidence="1">
    <location>
        <begin position="1"/>
        <end position="71"/>
    </location>
</feature>
<comment type="caution">
    <text evidence="2">The sequence shown here is derived from an EMBL/GenBank/DDBJ whole genome shotgun (WGS) entry which is preliminary data.</text>
</comment>
<dbReference type="EMBL" id="QGKX02000996">
    <property type="protein sequence ID" value="KAF3558434.1"/>
    <property type="molecule type" value="Genomic_DNA"/>
</dbReference>
<gene>
    <name evidence="2" type="ORF">F2Q69_00012214</name>
</gene>
<feature type="region of interest" description="Disordered" evidence="1">
    <location>
        <begin position="147"/>
        <end position="174"/>
    </location>
</feature>
<reference evidence="2" key="1">
    <citation type="submission" date="2019-12" db="EMBL/GenBank/DDBJ databases">
        <title>Genome sequencing and annotation of Brassica cretica.</title>
        <authorList>
            <person name="Studholme D.J."/>
            <person name="Sarris P."/>
        </authorList>
    </citation>
    <scope>NUCLEOTIDE SEQUENCE</scope>
    <source>
        <strain evidence="2">PFS-109/04</strain>
        <tissue evidence="2">Leaf</tissue>
    </source>
</reference>
<name>A0A8S9QZQ1_BRACR</name>
<sequence length="252" mass="29058">MGQERSKRQRADGPSDGQIKMDSHGTSYGECEERDSKVDCCSLSSHMGSDRLSDMGERCSKKPRERDGEQQMVEPEINQAVQTGHFGDTSDRGSVQGEYLNNQKVFFHESNFKRRQTHQGINEAWNYKKIFMEEEFINFTNRKFPSPFPESSKSEELAKEKPRCNQFPKTGQTDINLGKFPTNSIWSDPSLFMETMRYSRPFRRHPRRPYMHQHPEDQADSPYHLLSISGHTICIQGKSSPLNEQGPTALFL</sequence>
<dbReference type="AlphaFoldDB" id="A0A8S9QZQ1"/>
<evidence type="ECO:0000313" key="2">
    <source>
        <dbReference type="EMBL" id="KAF3558434.1"/>
    </source>
</evidence>
<evidence type="ECO:0000256" key="1">
    <source>
        <dbReference type="SAM" id="MobiDB-lite"/>
    </source>
</evidence>
<evidence type="ECO:0000313" key="3">
    <source>
        <dbReference type="Proteomes" id="UP000712600"/>
    </source>
</evidence>
<protein>
    <submittedName>
        <fullName evidence="2">Uncharacterized protein</fullName>
    </submittedName>
</protein>
<feature type="compositionally biased region" description="Basic and acidic residues" evidence="1">
    <location>
        <begin position="152"/>
        <end position="163"/>
    </location>
</feature>
<organism evidence="2 3">
    <name type="scientific">Brassica cretica</name>
    <name type="common">Mustard</name>
    <dbReference type="NCBI Taxonomy" id="69181"/>
    <lineage>
        <taxon>Eukaryota</taxon>
        <taxon>Viridiplantae</taxon>
        <taxon>Streptophyta</taxon>
        <taxon>Embryophyta</taxon>
        <taxon>Tracheophyta</taxon>
        <taxon>Spermatophyta</taxon>
        <taxon>Magnoliopsida</taxon>
        <taxon>eudicotyledons</taxon>
        <taxon>Gunneridae</taxon>
        <taxon>Pentapetalae</taxon>
        <taxon>rosids</taxon>
        <taxon>malvids</taxon>
        <taxon>Brassicales</taxon>
        <taxon>Brassicaceae</taxon>
        <taxon>Brassiceae</taxon>
        <taxon>Brassica</taxon>
    </lineage>
</organism>